<dbReference type="GO" id="GO:0016787">
    <property type="term" value="F:hydrolase activity"/>
    <property type="evidence" value="ECO:0007669"/>
    <property type="project" value="UniProtKB-UniRule"/>
</dbReference>
<dbReference type="Proteomes" id="UP000824099">
    <property type="component" value="Unassembled WGS sequence"/>
</dbReference>
<feature type="short sequence motif" description="GXSXG" evidence="4">
    <location>
        <begin position="40"/>
        <end position="44"/>
    </location>
</feature>
<dbReference type="InterPro" id="IPR050301">
    <property type="entry name" value="NTE"/>
</dbReference>
<evidence type="ECO:0000259" key="5">
    <source>
        <dbReference type="PROSITE" id="PS51635"/>
    </source>
</evidence>
<dbReference type="AlphaFoldDB" id="A0A9D1SLJ2"/>
<keyword evidence="1 4" id="KW-0378">Hydrolase</keyword>
<dbReference type="PROSITE" id="PS51635">
    <property type="entry name" value="PNPLA"/>
    <property type="match status" value="1"/>
</dbReference>
<evidence type="ECO:0000256" key="4">
    <source>
        <dbReference type="PROSITE-ProRule" id="PRU01161"/>
    </source>
</evidence>
<evidence type="ECO:0000256" key="3">
    <source>
        <dbReference type="ARBA" id="ARBA00023098"/>
    </source>
</evidence>
<gene>
    <name evidence="6" type="ORF">IAB06_06610</name>
</gene>
<reference evidence="6" key="1">
    <citation type="submission" date="2020-10" db="EMBL/GenBank/DDBJ databases">
        <authorList>
            <person name="Gilroy R."/>
        </authorList>
    </citation>
    <scope>NUCLEOTIDE SEQUENCE</scope>
    <source>
        <strain evidence="6">CHK160-1198</strain>
    </source>
</reference>
<dbReference type="Pfam" id="PF01734">
    <property type="entry name" value="Patatin"/>
    <property type="match status" value="1"/>
</dbReference>
<feature type="active site" description="Proton acceptor" evidence="4">
    <location>
        <position position="154"/>
    </location>
</feature>
<reference evidence="6" key="2">
    <citation type="journal article" date="2021" name="PeerJ">
        <title>Extensive microbial diversity within the chicken gut microbiome revealed by metagenomics and culture.</title>
        <authorList>
            <person name="Gilroy R."/>
            <person name="Ravi A."/>
            <person name="Getino M."/>
            <person name="Pursley I."/>
            <person name="Horton D.L."/>
            <person name="Alikhan N.F."/>
            <person name="Baker D."/>
            <person name="Gharbi K."/>
            <person name="Hall N."/>
            <person name="Watson M."/>
            <person name="Adriaenssens E.M."/>
            <person name="Foster-Nyarko E."/>
            <person name="Jarju S."/>
            <person name="Secka A."/>
            <person name="Antonio M."/>
            <person name="Oren A."/>
            <person name="Chaudhuri R.R."/>
            <person name="La Ragione R."/>
            <person name="Hildebrand F."/>
            <person name="Pallen M.J."/>
        </authorList>
    </citation>
    <scope>NUCLEOTIDE SEQUENCE</scope>
    <source>
        <strain evidence="6">CHK160-1198</strain>
    </source>
</reference>
<evidence type="ECO:0000313" key="7">
    <source>
        <dbReference type="Proteomes" id="UP000824099"/>
    </source>
</evidence>
<proteinExistence type="predicted"/>
<evidence type="ECO:0000256" key="2">
    <source>
        <dbReference type="ARBA" id="ARBA00022963"/>
    </source>
</evidence>
<dbReference type="PANTHER" id="PTHR14226">
    <property type="entry name" value="NEUROPATHY TARGET ESTERASE/SWISS CHEESE D.MELANOGASTER"/>
    <property type="match status" value="1"/>
</dbReference>
<feature type="active site" description="Nucleophile" evidence="4">
    <location>
        <position position="42"/>
    </location>
</feature>
<sequence length="263" mass="28604">MSCEPRIALVLGSGGLRGLAHVGVLSVLEENNIKPDLITGCSIGSLIGALICAGHDSQTLMKLARALGRKSWIEFVADKLGFVASDKVYEIVTILTQNRRIEELDIPFAAVATDLTLGKEHVFYTGKAADAVCSSISVPGLFVPYRYGGHQMVDGALINPTPVNIAKKMGADLIIAVDLAFVSTVEEVNNFFDVILRSLDIMEKGLHHYNGLEQSCDVLIRPQLNECRVTDFQKIEECYEAGRLAAEKALPEIKNILATYSLK</sequence>
<feature type="domain" description="PNPLA" evidence="5">
    <location>
        <begin position="9"/>
        <end position="167"/>
    </location>
</feature>
<keyword evidence="3 4" id="KW-0443">Lipid metabolism</keyword>
<keyword evidence="2 4" id="KW-0442">Lipid degradation</keyword>
<name>A0A9D1SLJ2_9FIRM</name>
<dbReference type="GO" id="GO:0016042">
    <property type="term" value="P:lipid catabolic process"/>
    <property type="evidence" value="ECO:0007669"/>
    <property type="project" value="UniProtKB-UniRule"/>
</dbReference>
<dbReference type="InterPro" id="IPR016035">
    <property type="entry name" value="Acyl_Trfase/lysoPLipase"/>
</dbReference>
<evidence type="ECO:0000256" key="1">
    <source>
        <dbReference type="ARBA" id="ARBA00022801"/>
    </source>
</evidence>
<comment type="caution">
    <text evidence="4">Lacks conserved residue(s) required for the propagation of feature annotation.</text>
</comment>
<organism evidence="6 7">
    <name type="scientific">Candidatus Avacidaminococcus intestinavium</name>
    <dbReference type="NCBI Taxonomy" id="2840684"/>
    <lineage>
        <taxon>Bacteria</taxon>
        <taxon>Bacillati</taxon>
        <taxon>Bacillota</taxon>
        <taxon>Negativicutes</taxon>
        <taxon>Acidaminococcales</taxon>
        <taxon>Acidaminococcaceae</taxon>
        <taxon>Acidaminococcaceae incertae sedis</taxon>
        <taxon>Candidatus Avacidaminococcus</taxon>
    </lineage>
</organism>
<dbReference type="PANTHER" id="PTHR14226:SF76">
    <property type="entry name" value="NTE FAMILY PROTEIN RSSA"/>
    <property type="match status" value="1"/>
</dbReference>
<evidence type="ECO:0000313" key="6">
    <source>
        <dbReference type="EMBL" id="HIU64686.1"/>
    </source>
</evidence>
<dbReference type="Gene3D" id="3.40.1090.10">
    <property type="entry name" value="Cytosolic phospholipase A2 catalytic domain"/>
    <property type="match status" value="2"/>
</dbReference>
<dbReference type="InterPro" id="IPR002641">
    <property type="entry name" value="PNPLA_dom"/>
</dbReference>
<feature type="short sequence motif" description="DGA/G" evidence="4">
    <location>
        <begin position="154"/>
        <end position="156"/>
    </location>
</feature>
<protein>
    <submittedName>
        <fullName evidence="6">Patatin-like phospholipase family protein</fullName>
    </submittedName>
</protein>
<accession>A0A9D1SLJ2</accession>
<dbReference type="SUPFAM" id="SSF52151">
    <property type="entry name" value="FabD/lysophospholipase-like"/>
    <property type="match status" value="1"/>
</dbReference>
<dbReference type="EMBL" id="DVNI01000108">
    <property type="protein sequence ID" value="HIU64686.1"/>
    <property type="molecule type" value="Genomic_DNA"/>
</dbReference>
<comment type="caution">
    <text evidence="6">The sequence shown here is derived from an EMBL/GenBank/DDBJ whole genome shotgun (WGS) entry which is preliminary data.</text>
</comment>